<keyword evidence="3" id="KW-1185">Reference proteome</keyword>
<name>A0A5C5XZV3_9PLAN</name>
<sequence length="129" mass="15119">MQPASSSPFAPRKQRPVLQSLPLHSQNTHKTIALHRTTNPVRLRRNPEKTPVPFVRLMSPFAPRKQRSVLQSLPLHSPNTHKTFALHRTTNPVHGQRNPKKTPVPFTVRFWDWRTFLASWFRVRDYSSR</sequence>
<gene>
    <name evidence="2" type="ORF">Pan14r_03170</name>
</gene>
<evidence type="ECO:0000256" key="1">
    <source>
        <dbReference type="SAM" id="MobiDB-lite"/>
    </source>
</evidence>
<comment type="caution">
    <text evidence="2">The sequence shown here is derived from an EMBL/GenBank/DDBJ whole genome shotgun (WGS) entry which is preliminary data.</text>
</comment>
<evidence type="ECO:0000313" key="2">
    <source>
        <dbReference type="EMBL" id="TWT68079.1"/>
    </source>
</evidence>
<evidence type="ECO:0000313" key="3">
    <source>
        <dbReference type="Proteomes" id="UP000317238"/>
    </source>
</evidence>
<dbReference type="EMBL" id="SJPL01000001">
    <property type="protein sequence ID" value="TWT68079.1"/>
    <property type="molecule type" value="Genomic_DNA"/>
</dbReference>
<dbReference type="AlphaFoldDB" id="A0A5C5XZV3"/>
<proteinExistence type="predicted"/>
<reference evidence="2 3" key="1">
    <citation type="submission" date="2019-02" db="EMBL/GenBank/DDBJ databases">
        <title>Deep-cultivation of Planctomycetes and their phenomic and genomic characterization uncovers novel biology.</title>
        <authorList>
            <person name="Wiegand S."/>
            <person name="Jogler M."/>
            <person name="Boedeker C."/>
            <person name="Pinto D."/>
            <person name="Vollmers J."/>
            <person name="Rivas-Marin E."/>
            <person name="Kohn T."/>
            <person name="Peeters S.H."/>
            <person name="Heuer A."/>
            <person name="Rast P."/>
            <person name="Oberbeckmann S."/>
            <person name="Bunk B."/>
            <person name="Jeske O."/>
            <person name="Meyerdierks A."/>
            <person name="Storesund J.E."/>
            <person name="Kallscheuer N."/>
            <person name="Luecker S."/>
            <person name="Lage O.M."/>
            <person name="Pohl T."/>
            <person name="Merkel B.J."/>
            <person name="Hornburger P."/>
            <person name="Mueller R.-W."/>
            <person name="Bruemmer F."/>
            <person name="Labrenz M."/>
            <person name="Spormann A.M."/>
            <person name="Op Den Camp H."/>
            <person name="Overmann J."/>
            <person name="Amann R."/>
            <person name="Jetten M.S.M."/>
            <person name="Mascher T."/>
            <person name="Medema M.H."/>
            <person name="Devos D.P."/>
            <person name="Kaster A.-K."/>
            <person name="Ovreas L."/>
            <person name="Rohde M."/>
            <person name="Galperin M.Y."/>
            <person name="Jogler C."/>
        </authorList>
    </citation>
    <scope>NUCLEOTIDE SEQUENCE [LARGE SCALE GENOMIC DNA]</scope>
    <source>
        <strain evidence="2 3">Pan14r</strain>
    </source>
</reference>
<feature type="compositionally biased region" description="Polar residues" evidence="1">
    <location>
        <begin position="22"/>
        <end position="40"/>
    </location>
</feature>
<accession>A0A5C5XZV3</accession>
<dbReference type="Proteomes" id="UP000317238">
    <property type="component" value="Unassembled WGS sequence"/>
</dbReference>
<feature type="region of interest" description="Disordered" evidence="1">
    <location>
        <begin position="1"/>
        <end position="49"/>
    </location>
</feature>
<protein>
    <submittedName>
        <fullName evidence="2">Uncharacterized protein</fullName>
    </submittedName>
</protein>
<organism evidence="2 3">
    <name type="scientific">Crateriforma conspicua</name>
    <dbReference type="NCBI Taxonomy" id="2527996"/>
    <lineage>
        <taxon>Bacteria</taxon>
        <taxon>Pseudomonadati</taxon>
        <taxon>Planctomycetota</taxon>
        <taxon>Planctomycetia</taxon>
        <taxon>Planctomycetales</taxon>
        <taxon>Planctomycetaceae</taxon>
        <taxon>Crateriforma</taxon>
    </lineage>
</organism>